<keyword evidence="1" id="KW-0805">Transcription regulation</keyword>
<gene>
    <name evidence="4" type="ORF">GIB67_012453</name>
</gene>
<evidence type="ECO:0000313" key="4">
    <source>
        <dbReference type="EMBL" id="KAF6158810.1"/>
    </source>
</evidence>
<dbReference type="GO" id="GO:0031490">
    <property type="term" value="F:chromatin DNA binding"/>
    <property type="evidence" value="ECO:0007669"/>
    <property type="project" value="TreeGrafter"/>
</dbReference>
<dbReference type="AlphaFoldDB" id="A0A7J7MVK7"/>
<sequence>MENVSSTITIRLRNSCCNCDNPLTVDHMCRQNSRVQLSAEETIAAEESLSIYCKPVELYNILKRRAQQNPSFLQRCLHYKIQAKHSRRIRMTFSLPGPINGVQAQNILPLHILLARPVSDTAVAGHSAVYNLARVSIVTAPSAFEKKDQSEVNFVLPEINKLSAEAKAGKLTILLVSCGEKRRSLCEGNAFKERMDSTSFSRDVGGYCLWGEIQMESVFLSWLECVSLRRDTSEALATIDMHSCFLETTCLEVGNCISFQIPDNPGTKQLHVNISAQVIGAKERSAYDSVPTSLLPEISRLRRGNVIFIYKYYHNKLQKSEVVFGNYLVLWWRWCVNHHRELKDSVLTSVWASRLGGDPGAESLSASLADPEAFVLEVSSQDPDVGTSRLTSEMDVAAKSLFVTVEHATNDIVEPSSSAA</sequence>
<evidence type="ECO:0000313" key="5">
    <source>
        <dbReference type="Proteomes" id="UP000541444"/>
    </source>
</evidence>
<evidence type="ECO:0000256" key="2">
    <source>
        <dbReference type="ARBA" id="ARBA00023163"/>
    </source>
</evidence>
<keyword evidence="5" id="KW-1185">Reference proteome</keyword>
<dbReference type="OrthoDB" id="166746at2759"/>
<dbReference type="InterPro" id="IPR056068">
    <property type="entry name" value="EMF2-like_DUF7651"/>
</dbReference>
<feature type="domain" description="DUF7651" evidence="3">
    <location>
        <begin position="78"/>
        <end position="282"/>
    </location>
</feature>
<dbReference type="GO" id="GO:0005634">
    <property type="term" value="C:nucleus"/>
    <property type="evidence" value="ECO:0007669"/>
    <property type="project" value="TreeGrafter"/>
</dbReference>
<reference evidence="4 5" key="1">
    <citation type="journal article" date="2020" name="IScience">
        <title>Genome Sequencing of the Endangered Kingdonia uniflora (Circaeasteraceae, Ranunculales) Reveals Potential Mechanisms of Evolutionary Specialization.</title>
        <authorList>
            <person name="Sun Y."/>
            <person name="Deng T."/>
            <person name="Zhang A."/>
            <person name="Moore M.J."/>
            <person name="Landis J.B."/>
            <person name="Lin N."/>
            <person name="Zhang H."/>
            <person name="Zhang X."/>
            <person name="Huang J."/>
            <person name="Zhang X."/>
            <person name="Sun H."/>
            <person name="Wang H."/>
        </authorList>
    </citation>
    <scope>NUCLEOTIDE SEQUENCE [LARGE SCALE GENOMIC DNA]</scope>
    <source>
        <strain evidence="4">TB1705</strain>
        <tissue evidence="4">Leaf</tissue>
    </source>
</reference>
<dbReference type="EMBL" id="JACGCM010001217">
    <property type="protein sequence ID" value="KAF6158810.1"/>
    <property type="molecule type" value="Genomic_DNA"/>
</dbReference>
<dbReference type="Proteomes" id="UP000541444">
    <property type="component" value="Unassembled WGS sequence"/>
</dbReference>
<protein>
    <recommendedName>
        <fullName evidence="3">DUF7651 domain-containing protein</fullName>
    </recommendedName>
</protein>
<dbReference type="Pfam" id="PF24663">
    <property type="entry name" value="DUF7651"/>
    <property type="match status" value="1"/>
</dbReference>
<evidence type="ECO:0000256" key="1">
    <source>
        <dbReference type="ARBA" id="ARBA00023015"/>
    </source>
</evidence>
<proteinExistence type="predicted"/>
<keyword evidence="2" id="KW-0804">Transcription</keyword>
<comment type="caution">
    <text evidence="4">The sequence shown here is derived from an EMBL/GenBank/DDBJ whole genome shotgun (WGS) entry which is preliminary data.</text>
</comment>
<dbReference type="PANTHER" id="PTHR22597:SF0">
    <property type="entry name" value="POLYCOMB PROTEIN SUZ12"/>
    <property type="match status" value="1"/>
</dbReference>
<accession>A0A7J7MVK7</accession>
<organism evidence="4 5">
    <name type="scientific">Kingdonia uniflora</name>
    <dbReference type="NCBI Taxonomy" id="39325"/>
    <lineage>
        <taxon>Eukaryota</taxon>
        <taxon>Viridiplantae</taxon>
        <taxon>Streptophyta</taxon>
        <taxon>Embryophyta</taxon>
        <taxon>Tracheophyta</taxon>
        <taxon>Spermatophyta</taxon>
        <taxon>Magnoliopsida</taxon>
        <taxon>Ranunculales</taxon>
        <taxon>Circaeasteraceae</taxon>
        <taxon>Kingdonia</taxon>
    </lineage>
</organism>
<dbReference type="PANTHER" id="PTHR22597">
    <property type="entry name" value="POLYCOMB GROUP PROTEIN"/>
    <property type="match status" value="1"/>
</dbReference>
<name>A0A7J7MVK7_9MAGN</name>
<evidence type="ECO:0000259" key="3">
    <source>
        <dbReference type="Pfam" id="PF24663"/>
    </source>
</evidence>